<dbReference type="Pfam" id="PF00156">
    <property type="entry name" value="Pribosyltran"/>
    <property type="match status" value="1"/>
</dbReference>
<dbReference type="InterPro" id="IPR000836">
    <property type="entry name" value="PRTase_dom"/>
</dbReference>
<dbReference type="EMBL" id="CP020121">
    <property type="protein sequence ID" value="AQZ98373.1"/>
    <property type="molecule type" value="Genomic_DNA"/>
</dbReference>
<dbReference type="Proteomes" id="UP000053300">
    <property type="component" value="Unassembled WGS sequence"/>
</dbReference>
<dbReference type="SUPFAM" id="SSF53271">
    <property type="entry name" value="PRTase-like"/>
    <property type="match status" value="1"/>
</dbReference>
<dbReference type="InterPro" id="IPR029057">
    <property type="entry name" value="PRTase-like"/>
</dbReference>
<dbReference type="InterPro" id="IPR051910">
    <property type="entry name" value="ComF/GntX_DNA_util-trans"/>
</dbReference>
<dbReference type="GeneID" id="83039464"/>
<dbReference type="PANTHER" id="PTHR47505">
    <property type="entry name" value="DNA UTILIZATION PROTEIN YHGH"/>
    <property type="match status" value="1"/>
</dbReference>
<dbReference type="EMBL" id="LPXH01000037">
    <property type="protein sequence ID" value="KUF39101.1"/>
    <property type="molecule type" value="Genomic_DNA"/>
</dbReference>
<dbReference type="RefSeq" id="WP_054065742.1">
    <property type="nucleotide sequence ID" value="NZ_CP020121.1"/>
</dbReference>
<sequence>MLQRWPVWFFHFVKSFPSLPNQCLVCRSWPSTDVVCPDCLQRFAPAVFRCTGCALPLPGLSPEQPRCGACLRKPPVWHSAHAWVDYGYPWSQLIPRWKFAGQPALAAHLARWMRAHAAIAQRIAAADVLIPVPLSPTRMRERGYNQAALLARHLDATKCQLHSLQRVQHTTAQSSSTRAQRLRNLRHAFAVAEAHRAQITGQRIVLVDDVMTTGATLHAATRALLQAGAAQVDVLCVARTP</sequence>
<gene>
    <name evidence="4" type="ORF">AS359_00635</name>
    <name evidence="3" type="ORF">B5M06_09030</name>
</gene>
<dbReference type="KEGG" id="cke:B5M06_09030"/>
<dbReference type="PANTHER" id="PTHR47505:SF1">
    <property type="entry name" value="DNA UTILIZATION PROTEIN YHGH"/>
    <property type="match status" value="1"/>
</dbReference>
<protein>
    <recommendedName>
        <fullName evidence="2">Phosphoribosyltransferase domain-containing protein</fullName>
    </recommendedName>
</protein>
<evidence type="ECO:0000313" key="5">
    <source>
        <dbReference type="Proteomes" id="UP000053300"/>
    </source>
</evidence>
<dbReference type="STRING" id="225992.B5M06_09030"/>
<accession>A0A0W7YVK6</accession>
<dbReference type="AlphaFoldDB" id="A0A0W7YVK6"/>
<feature type="domain" description="Phosphoribosyltransferase" evidence="2">
    <location>
        <begin position="142"/>
        <end position="239"/>
    </location>
</feature>
<comment type="similarity">
    <text evidence="1">Belongs to the ComF/GntX family.</text>
</comment>
<evidence type="ECO:0000259" key="2">
    <source>
        <dbReference type="Pfam" id="PF00156"/>
    </source>
</evidence>
<name>A0A0W7YVK6_9BURK</name>
<evidence type="ECO:0000313" key="4">
    <source>
        <dbReference type="EMBL" id="KUF39101.1"/>
    </source>
</evidence>
<keyword evidence="5" id="KW-1185">Reference proteome</keyword>
<evidence type="ECO:0000313" key="3">
    <source>
        <dbReference type="EMBL" id="AQZ98373.1"/>
    </source>
</evidence>
<dbReference type="Gene3D" id="3.40.50.2020">
    <property type="match status" value="1"/>
</dbReference>
<accession>A0A1V0BEJ1</accession>
<reference evidence="3 6" key="2">
    <citation type="submission" date="2017-03" db="EMBL/GenBank/DDBJ databases">
        <title>Rapid Whole Genome Sequencing of Comamonas kerstersii Causing Continuous ambulatory Peritoneal Dialysis-Associated Peritonitis.</title>
        <authorList>
            <person name="Zheng B."/>
        </authorList>
    </citation>
    <scope>NUCLEOTIDE SEQUENCE [LARGE SCALE GENOMIC DNA]</scope>
    <source>
        <strain evidence="3 6">8943</strain>
    </source>
</reference>
<reference evidence="4 5" key="1">
    <citation type="submission" date="2015-12" db="EMBL/GenBank/DDBJ databases">
        <title>Complete genome sequence of a multi-drug resistant strain Acidovorax sp. 12322-1.</title>
        <authorList>
            <person name="Ming D."/>
            <person name="Wang M."/>
            <person name="Hu S."/>
            <person name="Zhou Y."/>
            <person name="Jiang T."/>
        </authorList>
    </citation>
    <scope>NUCLEOTIDE SEQUENCE [LARGE SCALE GENOMIC DNA]</scope>
    <source>
        <strain evidence="4 5">12322-1</strain>
    </source>
</reference>
<organism evidence="4 5">
    <name type="scientific">Comamonas kerstersii</name>
    <dbReference type="NCBI Taxonomy" id="225992"/>
    <lineage>
        <taxon>Bacteria</taxon>
        <taxon>Pseudomonadati</taxon>
        <taxon>Pseudomonadota</taxon>
        <taxon>Betaproteobacteria</taxon>
        <taxon>Burkholderiales</taxon>
        <taxon>Comamonadaceae</taxon>
        <taxon>Comamonas</taxon>
    </lineage>
</organism>
<dbReference type="Proteomes" id="UP000242792">
    <property type="component" value="Chromosome"/>
</dbReference>
<dbReference type="CDD" id="cd06223">
    <property type="entry name" value="PRTases_typeI"/>
    <property type="match status" value="1"/>
</dbReference>
<proteinExistence type="inferred from homology"/>
<evidence type="ECO:0000313" key="6">
    <source>
        <dbReference type="Proteomes" id="UP000242792"/>
    </source>
</evidence>
<evidence type="ECO:0000256" key="1">
    <source>
        <dbReference type="ARBA" id="ARBA00008007"/>
    </source>
</evidence>
<dbReference type="OrthoDB" id="9793412at2"/>